<dbReference type="Proteomes" id="UP000559027">
    <property type="component" value="Unassembled WGS sequence"/>
</dbReference>
<reference evidence="1 2" key="1">
    <citation type="journal article" date="2020" name="ISME J.">
        <title>Uncovering the hidden diversity of litter-decomposition mechanisms in mushroom-forming fungi.</title>
        <authorList>
            <person name="Floudas D."/>
            <person name="Bentzer J."/>
            <person name="Ahren D."/>
            <person name="Johansson T."/>
            <person name="Persson P."/>
            <person name="Tunlid A."/>
        </authorList>
    </citation>
    <scope>NUCLEOTIDE SEQUENCE [LARGE SCALE GENOMIC DNA]</scope>
    <source>
        <strain evidence="1 2">CBS 146.42</strain>
    </source>
</reference>
<organism evidence="1 2">
    <name type="scientific">Leucocoprinus leucothites</name>
    <dbReference type="NCBI Taxonomy" id="201217"/>
    <lineage>
        <taxon>Eukaryota</taxon>
        <taxon>Fungi</taxon>
        <taxon>Dikarya</taxon>
        <taxon>Basidiomycota</taxon>
        <taxon>Agaricomycotina</taxon>
        <taxon>Agaricomycetes</taxon>
        <taxon>Agaricomycetidae</taxon>
        <taxon>Agaricales</taxon>
        <taxon>Agaricineae</taxon>
        <taxon>Agaricaceae</taxon>
        <taxon>Leucocoprinus</taxon>
    </lineage>
</organism>
<sequence>MYRLTDVALAASNINDSLPRITDVFPAAAAKPPSPSTSCSPVQKTNLRISHDQWHLDVKSPSSVFYTPESGLAQHLYIQTIASKEAFYKNRAAFSPRLRARADGADAESIKAKQTFKRPGIMREGDKGRGWGKAV</sequence>
<keyword evidence="2" id="KW-1185">Reference proteome</keyword>
<proteinExistence type="predicted"/>
<accession>A0A8H5D0F7</accession>
<comment type="caution">
    <text evidence="1">The sequence shown here is derived from an EMBL/GenBank/DDBJ whole genome shotgun (WGS) entry which is preliminary data.</text>
</comment>
<dbReference type="AlphaFoldDB" id="A0A8H5D0F7"/>
<name>A0A8H5D0F7_9AGAR</name>
<evidence type="ECO:0000313" key="2">
    <source>
        <dbReference type="Proteomes" id="UP000559027"/>
    </source>
</evidence>
<evidence type="ECO:0000313" key="1">
    <source>
        <dbReference type="EMBL" id="KAF5350446.1"/>
    </source>
</evidence>
<dbReference type="EMBL" id="JAACJO010000014">
    <property type="protein sequence ID" value="KAF5350446.1"/>
    <property type="molecule type" value="Genomic_DNA"/>
</dbReference>
<gene>
    <name evidence="1" type="ORF">D9756_008580</name>
</gene>
<protein>
    <submittedName>
        <fullName evidence="1">Uncharacterized protein</fullName>
    </submittedName>
</protein>